<comment type="subcellular location">
    <subcellularLocation>
        <location evidence="1">Cytoplasm</location>
    </subcellularLocation>
</comment>
<dbReference type="RefSeq" id="WP_063764694.1">
    <property type="nucleotide sequence ID" value="NZ_BJMM01000010.1"/>
</dbReference>
<feature type="region of interest" description="Disordered" evidence="5">
    <location>
        <begin position="252"/>
        <end position="275"/>
    </location>
</feature>
<dbReference type="GO" id="GO:0005737">
    <property type="term" value="C:cytoplasm"/>
    <property type="evidence" value="ECO:0007669"/>
    <property type="project" value="UniProtKB-SubCell"/>
</dbReference>
<feature type="compositionally biased region" description="Pro residues" evidence="5">
    <location>
        <begin position="261"/>
        <end position="275"/>
    </location>
</feature>
<evidence type="ECO:0008006" key="8">
    <source>
        <dbReference type="Google" id="ProtNLM"/>
    </source>
</evidence>
<dbReference type="PANTHER" id="PTHR42749">
    <property type="entry name" value="CELL SHAPE-DETERMINING PROTEIN MREB"/>
    <property type="match status" value="1"/>
</dbReference>
<evidence type="ECO:0000256" key="1">
    <source>
        <dbReference type="ARBA" id="ARBA00004496"/>
    </source>
</evidence>
<evidence type="ECO:0000256" key="2">
    <source>
        <dbReference type="ARBA" id="ARBA00022490"/>
    </source>
</evidence>
<evidence type="ECO:0000256" key="4">
    <source>
        <dbReference type="ARBA" id="ARBA00022840"/>
    </source>
</evidence>
<dbReference type="OrthoDB" id="4323471at2"/>
<accession>A0A4Y3QXD5</accession>
<evidence type="ECO:0000256" key="5">
    <source>
        <dbReference type="SAM" id="MobiDB-lite"/>
    </source>
</evidence>
<evidence type="ECO:0000313" key="7">
    <source>
        <dbReference type="Proteomes" id="UP000319210"/>
    </source>
</evidence>
<comment type="caution">
    <text evidence="6">The sequence shown here is derived from an EMBL/GenBank/DDBJ whole genome shotgun (WGS) entry which is preliminary data.</text>
</comment>
<dbReference type="EMBL" id="BJMM01000010">
    <property type="protein sequence ID" value="GEB50086.1"/>
    <property type="molecule type" value="Genomic_DNA"/>
</dbReference>
<dbReference type="InterPro" id="IPR056546">
    <property type="entry name" value="MreB_MamK-like"/>
</dbReference>
<proteinExistence type="predicted"/>
<keyword evidence="3" id="KW-0547">Nucleotide-binding</keyword>
<gene>
    <name evidence="6" type="ORF">SCA03_26370</name>
</gene>
<evidence type="ECO:0000313" key="6">
    <source>
        <dbReference type="EMBL" id="GEB50086.1"/>
    </source>
</evidence>
<name>A0A4Y3QXD5_STRCI</name>
<organism evidence="6 7">
    <name type="scientific">Streptomyces cacaoi</name>
    <dbReference type="NCBI Taxonomy" id="1898"/>
    <lineage>
        <taxon>Bacteria</taxon>
        <taxon>Bacillati</taxon>
        <taxon>Actinomycetota</taxon>
        <taxon>Actinomycetes</taxon>
        <taxon>Kitasatosporales</taxon>
        <taxon>Streptomycetaceae</taxon>
        <taxon>Streptomyces</taxon>
    </lineage>
</organism>
<dbReference type="PANTHER" id="PTHR42749:SF1">
    <property type="entry name" value="CELL SHAPE-DETERMINING PROTEIN MREB"/>
    <property type="match status" value="1"/>
</dbReference>
<protein>
    <recommendedName>
        <fullName evidence="8">Rod shape-determining protein</fullName>
    </recommendedName>
</protein>
<reference evidence="6 7" key="1">
    <citation type="submission" date="2019-06" db="EMBL/GenBank/DDBJ databases">
        <title>Whole genome shotgun sequence of Streptomyces cacaoi subsp. cacaoi NBRC 12748.</title>
        <authorList>
            <person name="Hosoyama A."/>
            <person name="Uohara A."/>
            <person name="Ohji S."/>
            <person name="Ichikawa N."/>
        </authorList>
    </citation>
    <scope>NUCLEOTIDE SEQUENCE [LARGE SCALE GENOMIC DNA]</scope>
    <source>
        <strain evidence="6 7">NBRC 12748</strain>
    </source>
</reference>
<keyword evidence="2" id="KW-0963">Cytoplasm</keyword>
<dbReference type="AlphaFoldDB" id="A0A4Y3QXD5"/>
<dbReference type="GO" id="GO:0005524">
    <property type="term" value="F:ATP binding"/>
    <property type="evidence" value="ECO:0007669"/>
    <property type="project" value="UniProtKB-KW"/>
</dbReference>
<dbReference type="Gene3D" id="3.30.420.40">
    <property type="match status" value="1"/>
</dbReference>
<evidence type="ECO:0000256" key="3">
    <source>
        <dbReference type="ARBA" id="ARBA00022741"/>
    </source>
</evidence>
<dbReference type="Proteomes" id="UP000319210">
    <property type="component" value="Unassembled WGS sequence"/>
</dbReference>
<dbReference type="SUPFAM" id="SSF53067">
    <property type="entry name" value="Actin-like ATPase domain"/>
    <property type="match status" value="1"/>
</dbReference>
<sequence>MSTLRFSGRPARPGRLRTALLPRTAIALDLGSDRTRACVPGRGVIFDVPTITFPGASHPVQRGTIVDAAGTARMLRRLLHRHTSRFARPVFVVTTPVLGGVIYREAARSALEFLRPYAVHTVPTARAIALGADADLSRPLLVVDFGAHLTEVFVLSGGAVSDARRTPLGTCDLDGTTTRDGLVDAVVAMVTGMLRQDRTPTTLDALRRGVLVAGGGALRPGTARLLGERLDTPVRTAPAPHAAAVRGAAALLPGLRHRPPAPDPAAPNPSPDSRP</sequence>
<keyword evidence="4" id="KW-0067">ATP-binding</keyword>
<keyword evidence="7" id="KW-1185">Reference proteome</keyword>
<dbReference type="Pfam" id="PF06723">
    <property type="entry name" value="MreB_Mbl"/>
    <property type="match status" value="1"/>
</dbReference>
<dbReference type="InterPro" id="IPR043129">
    <property type="entry name" value="ATPase_NBD"/>
</dbReference>